<evidence type="ECO:0000256" key="1">
    <source>
        <dbReference type="SAM" id="MobiDB-lite"/>
    </source>
</evidence>
<evidence type="ECO:0000313" key="2">
    <source>
        <dbReference type="EMBL" id="CAG8971704.1"/>
    </source>
</evidence>
<feature type="compositionally biased region" description="Polar residues" evidence="1">
    <location>
        <begin position="57"/>
        <end position="68"/>
    </location>
</feature>
<name>A0A9N9LAK7_9HELO</name>
<protein>
    <submittedName>
        <fullName evidence="2">Uncharacterized protein</fullName>
    </submittedName>
</protein>
<dbReference type="EMBL" id="CAJVRM010000026">
    <property type="protein sequence ID" value="CAG8971704.1"/>
    <property type="molecule type" value="Genomic_DNA"/>
</dbReference>
<dbReference type="AlphaFoldDB" id="A0A9N9LAK7"/>
<accession>A0A9N9LAK7</accession>
<organism evidence="2 3">
    <name type="scientific">Hymenoscyphus albidus</name>
    <dbReference type="NCBI Taxonomy" id="595503"/>
    <lineage>
        <taxon>Eukaryota</taxon>
        <taxon>Fungi</taxon>
        <taxon>Dikarya</taxon>
        <taxon>Ascomycota</taxon>
        <taxon>Pezizomycotina</taxon>
        <taxon>Leotiomycetes</taxon>
        <taxon>Helotiales</taxon>
        <taxon>Helotiaceae</taxon>
        <taxon>Hymenoscyphus</taxon>
    </lineage>
</organism>
<evidence type="ECO:0000313" key="3">
    <source>
        <dbReference type="Proteomes" id="UP000701801"/>
    </source>
</evidence>
<comment type="caution">
    <text evidence="2">The sequence shown here is derived from an EMBL/GenBank/DDBJ whole genome shotgun (WGS) entry which is preliminary data.</text>
</comment>
<keyword evidence="3" id="KW-1185">Reference proteome</keyword>
<dbReference type="Proteomes" id="UP000701801">
    <property type="component" value="Unassembled WGS sequence"/>
</dbReference>
<gene>
    <name evidence="2" type="ORF">HYALB_00003172</name>
</gene>
<reference evidence="2" key="1">
    <citation type="submission" date="2021-07" db="EMBL/GenBank/DDBJ databases">
        <authorList>
            <person name="Durling M."/>
        </authorList>
    </citation>
    <scope>NUCLEOTIDE SEQUENCE</scope>
</reference>
<sequence length="95" mass="10382">MPSFNIKKKLRALAQKARDTLHGPSMAAQLLIYHRWCPACERPWTFDGEPSPKKPATLSQHVLPSDTNGVPLAGDPVSSAMRCVPAADIQSFVLD</sequence>
<proteinExistence type="predicted"/>
<feature type="region of interest" description="Disordered" evidence="1">
    <location>
        <begin position="48"/>
        <end position="70"/>
    </location>
</feature>